<keyword evidence="3" id="KW-1185">Reference proteome</keyword>
<dbReference type="Gene3D" id="3.40.50.410">
    <property type="entry name" value="von Willebrand factor, type A domain"/>
    <property type="match status" value="1"/>
</dbReference>
<keyword evidence="1" id="KW-0732">Signal</keyword>
<dbReference type="RefSeq" id="WP_093914489.1">
    <property type="nucleotide sequence ID" value="NZ_FPAJ01000001.1"/>
</dbReference>
<dbReference type="Proteomes" id="UP000199239">
    <property type="component" value="Unassembled WGS sequence"/>
</dbReference>
<evidence type="ECO:0008006" key="4">
    <source>
        <dbReference type="Google" id="ProtNLM"/>
    </source>
</evidence>
<gene>
    <name evidence="2" type="ORF">SAMN04488040_0187</name>
</gene>
<reference evidence="3" key="1">
    <citation type="submission" date="2016-10" db="EMBL/GenBank/DDBJ databases">
        <authorList>
            <person name="Varghese N."/>
            <person name="Submissions S."/>
        </authorList>
    </citation>
    <scope>NUCLEOTIDE SEQUENCE [LARGE SCALE GENOMIC DNA]</scope>
    <source>
        <strain evidence="3">DSM 23422</strain>
    </source>
</reference>
<evidence type="ECO:0000313" key="3">
    <source>
        <dbReference type="Proteomes" id="UP000199239"/>
    </source>
</evidence>
<dbReference type="InterPro" id="IPR036465">
    <property type="entry name" value="vWFA_dom_sf"/>
</dbReference>
<protein>
    <recommendedName>
        <fullName evidence="4">VWFA domain-containing protein</fullName>
    </recommendedName>
</protein>
<dbReference type="InterPro" id="IPR010607">
    <property type="entry name" value="DUF1194"/>
</dbReference>
<sequence>MDKHGKHRPLVGPVRAALAVCTAAGLLAPAAAAAAQCRLALVLAMDVSSSVDAAEDRLQRGGMASALVSDAVAQAFFASDLPVALAVYEWSGRYNQQLILDWTSIDTQADLLSAAETVARSTRSHNDFPTAMGYGLGYGAGLLDRAPRCLYKMLDIAGDGQNNEGFGPHHAYDAFPFEGVTVNGLVVNAADYEAEVGLIAFYRSEVLHGPGAFLVVANGFEDYERAMRIKLERELTPPAIGMLSAPVDAG</sequence>
<dbReference type="STRING" id="394264.SAMN04488040_0187"/>
<name>A0A1I6PIS8_9RHOB</name>
<proteinExistence type="predicted"/>
<evidence type="ECO:0000313" key="2">
    <source>
        <dbReference type="EMBL" id="SFS40132.1"/>
    </source>
</evidence>
<dbReference type="EMBL" id="FPAJ01000001">
    <property type="protein sequence ID" value="SFS40132.1"/>
    <property type="molecule type" value="Genomic_DNA"/>
</dbReference>
<accession>A0A1I6PIS8</accession>
<feature type="chain" id="PRO_5011717070" description="VWFA domain-containing protein" evidence="1">
    <location>
        <begin position="34"/>
        <end position="250"/>
    </location>
</feature>
<dbReference type="AlphaFoldDB" id="A0A1I6PIS8"/>
<dbReference type="OrthoDB" id="9792179at2"/>
<evidence type="ECO:0000256" key="1">
    <source>
        <dbReference type="SAM" id="SignalP"/>
    </source>
</evidence>
<dbReference type="SUPFAM" id="SSF53300">
    <property type="entry name" value="vWA-like"/>
    <property type="match status" value="1"/>
</dbReference>
<feature type="signal peptide" evidence="1">
    <location>
        <begin position="1"/>
        <end position="33"/>
    </location>
</feature>
<dbReference type="Pfam" id="PF06707">
    <property type="entry name" value="DUF1194"/>
    <property type="match status" value="1"/>
</dbReference>
<organism evidence="2 3">
    <name type="scientific">Sulfitobacter marinus</name>
    <dbReference type="NCBI Taxonomy" id="394264"/>
    <lineage>
        <taxon>Bacteria</taxon>
        <taxon>Pseudomonadati</taxon>
        <taxon>Pseudomonadota</taxon>
        <taxon>Alphaproteobacteria</taxon>
        <taxon>Rhodobacterales</taxon>
        <taxon>Roseobacteraceae</taxon>
        <taxon>Sulfitobacter</taxon>
    </lineage>
</organism>